<name>A0A1P8VRS8_STRSU</name>
<proteinExistence type="predicted"/>
<evidence type="ECO:0000313" key="1">
    <source>
        <dbReference type="EMBL" id="APZ79324.1"/>
    </source>
</evidence>
<reference evidence="1" key="1">
    <citation type="submission" date="2016-09" db="EMBL/GenBank/DDBJ databases">
        <title>Genetic analysis of capsular polysaccharide synthesis gene clusters from non-serotypeable of Streptococcus suis.</title>
        <authorList>
            <person name="Qiu X."/>
            <person name="Zheng H."/>
        </authorList>
    </citation>
    <scope>NUCLEOTIDE SEQUENCE</scope>
    <source>
        <strain evidence="1">1326054</strain>
    </source>
</reference>
<gene>
    <name evidence="1" type="primary">cpsS</name>
    <name evidence="1" type="ORF">1326054.seq-orf19</name>
</gene>
<sequence length="139" mass="16400">MIKDIHSISLFKQNLNLDSIPEPSEEGKVSLTVGIGIDTLDFNESSQTYRAVTKFQILFEESKQELFSVMHMVSFKTEHFEDLEEMVNDRDFNLSMFEIIEPYIRERVYSAFEYTDYPTPSLPYRFWKRAIKLNHKVSA</sequence>
<dbReference type="AlphaFoldDB" id="A0A1P8VRS8"/>
<protein>
    <submittedName>
        <fullName evidence="1">CpsS</fullName>
    </submittedName>
</protein>
<accession>A0A1P8VRS8</accession>
<dbReference type="EMBL" id="KX870066">
    <property type="protein sequence ID" value="APZ79324.1"/>
    <property type="molecule type" value="Genomic_DNA"/>
</dbReference>
<organism evidence="1">
    <name type="scientific">Streptococcus suis</name>
    <dbReference type="NCBI Taxonomy" id="1307"/>
    <lineage>
        <taxon>Bacteria</taxon>
        <taxon>Bacillati</taxon>
        <taxon>Bacillota</taxon>
        <taxon>Bacilli</taxon>
        <taxon>Lactobacillales</taxon>
        <taxon>Streptococcaceae</taxon>
        <taxon>Streptococcus</taxon>
    </lineage>
</organism>